<dbReference type="PRINTS" id="PR00919">
    <property type="entry name" value="THERMOPTASE"/>
</dbReference>
<comment type="cofactor">
    <cofactor evidence="2">
        <name>Mg(2+)</name>
        <dbReference type="ChEBI" id="CHEBI:18420"/>
    </cofactor>
</comment>
<dbReference type="Proteomes" id="UP001596505">
    <property type="component" value="Unassembled WGS sequence"/>
</dbReference>
<keyword evidence="11" id="KW-1185">Reference proteome</keyword>
<keyword evidence="7" id="KW-0479">Metal-binding</keyword>
<evidence type="ECO:0000256" key="5">
    <source>
        <dbReference type="ARBA" id="ARBA00022438"/>
    </source>
</evidence>
<gene>
    <name evidence="10" type="ORF">ACFQRG_01390</name>
</gene>
<evidence type="ECO:0000256" key="8">
    <source>
        <dbReference type="ARBA" id="ARBA00022801"/>
    </source>
</evidence>
<evidence type="ECO:0000256" key="6">
    <source>
        <dbReference type="ARBA" id="ARBA00022670"/>
    </source>
</evidence>
<dbReference type="EMBL" id="JBHTCO010000002">
    <property type="protein sequence ID" value="MFC7391646.1"/>
    <property type="molecule type" value="Genomic_DNA"/>
</dbReference>
<proteinExistence type="inferred from homology"/>
<comment type="cofactor">
    <cofactor evidence="1">
        <name>Co(2+)</name>
        <dbReference type="ChEBI" id="CHEBI:48828"/>
    </cofactor>
</comment>
<evidence type="ECO:0000313" key="11">
    <source>
        <dbReference type="Proteomes" id="UP001596505"/>
    </source>
</evidence>
<comment type="caution">
    <text evidence="10">The sequence shown here is derived from an EMBL/GenBank/DDBJ whole genome shotgun (WGS) entry which is preliminary data.</text>
</comment>
<comment type="cofactor">
    <cofactor evidence="3">
        <name>Zn(2+)</name>
        <dbReference type="ChEBI" id="CHEBI:29105"/>
    </cofactor>
</comment>
<reference evidence="11" key="1">
    <citation type="journal article" date="2019" name="Int. J. Syst. Evol. Microbiol.">
        <title>The Global Catalogue of Microorganisms (GCM) 10K type strain sequencing project: providing services to taxonomists for standard genome sequencing and annotation.</title>
        <authorList>
            <consortium name="The Broad Institute Genomics Platform"/>
            <consortium name="The Broad Institute Genome Sequencing Center for Infectious Disease"/>
            <person name="Wu L."/>
            <person name="Ma J."/>
        </authorList>
    </citation>
    <scope>NUCLEOTIDE SEQUENCE [LARGE SCALE GENOMIC DNA]</scope>
    <source>
        <strain evidence="11">CGMCC 1.16305</strain>
    </source>
</reference>
<dbReference type="SUPFAM" id="SSF144052">
    <property type="entry name" value="Thermophilic metalloprotease-like"/>
    <property type="match status" value="1"/>
</dbReference>
<evidence type="ECO:0000256" key="1">
    <source>
        <dbReference type="ARBA" id="ARBA00001941"/>
    </source>
</evidence>
<evidence type="ECO:0000313" key="10">
    <source>
        <dbReference type="EMBL" id="MFC7391646.1"/>
    </source>
</evidence>
<dbReference type="RefSeq" id="WP_380962869.1">
    <property type="nucleotide sequence ID" value="NZ_JBHTCO010000002.1"/>
</dbReference>
<dbReference type="GO" id="GO:0004177">
    <property type="term" value="F:aminopeptidase activity"/>
    <property type="evidence" value="ECO:0007669"/>
    <property type="project" value="UniProtKB-KW"/>
</dbReference>
<evidence type="ECO:0000256" key="3">
    <source>
        <dbReference type="ARBA" id="ARBA00001947"/>
    </source>
</evidence>
<dbReference type="InterPro" id="IPR035097">
    <property type="entry name" value="M29_N-terminal"/>
</dbReference>
<keyword evidence="5 10" id="KW-0031">Aminopeptidase</keyword>
<comment type="similarity">
    <text evidence="4">Belongs to the peptidase M29 family.</text>
</comment>
<name>A0ABW2PQF6_9BACL</name>
<keyword evidence="8" id="KW-0378">Hydrolase</keyword>
<organism evidence="10 11">
    <name type="scientific">Scopulibacillus cellulosilyticus</name>
    <dbReference type="NCBI Taxonomy" id="2665665"/>
    <lineage>
        <taxon>Bacteria</taxon>
        <taxon>Bacillati</taxon>
        <taxon>Bacillota</taxon>
        <taxon>Bacilli</taxon>
        <taxon>Bacillales</taxon>
        <taxon>Sporolactobacillaceae</taxon>
        <taxon>Scopulibacillus</taxon>
    </lineage>
</organism>
<keyword evidence="6" id="KW-0645">Protease</keyword>
<accession>A0ABW2PQF6</accession>
<dbReference type="PANTHER" id="PTHR34448:SF3">
    <property type="entry name" value="AMINOPEPTIDASE AMPS"/>
    <property type="match status" value="1"/>
</dbReference>
<dbReference type="InterPro" id="IPR000787">
    <property type="entry name" value="Peptidase_M29"/>
</dbReference>
<dbReference type="InterPro" id="IPR052170">
    <property type="entry name" value="M29_Exopeptidase"/>
</dbReference>
<evidence type="ECO:0000256" key="2">
    <source>
        <dbReference type="ARBA" id="ARBA00001946"/>
    </source>
</evidence>
<evidence type="ECO:0000256" key="9">
    <source>
        <dbReference type="ARBA" id="ARBA00023049"/>
    </source>
</evidence>
<evidence type="ECO:0000256" key="7">
    <source>
        <dbReference type="ARBA" id="ARBA00022723"/>
    </source>
</evidence>
<dbReference type="PANTHER" id="PTHR34448">
    <property type="entry name" value="AMINOPEPTIDASE"/>
    <property type="match status" value="1"/>
</dbReference>
<protein>
    <submittedName>
        <fullName evidence="10">Aminopeptidase</fullName>
    </submittedName>
</protein>
<evidence type="ECO:0000256" key="4">
    <source>
        <dbReference type="ARBA" id="ARBA00008236"/>
    </source>
</evidence>
<sequence length="410" mass="45733">MKSFQEKIEKYAELVVKIGLNIQEGQKLIVNSPLEAAPFTRAVVREAYQNGAKKVHVEWSDSPTGRIQFEEQPEESLKEVPKWRVAMFEELVENHGAILQITGSDPNAYAGVDPKRIQISQQASGQALKFFQEAQLKGDIHWCIAGVPTEAWAKQVFPDKATDEAIEILWEAIFKTVRLDQENPVEAWKHHSKDLQEKMAYLNEQKFKALHYKGPGTDLSIELHPDHVWVAAGHKSTQGRTYIPNMPTEEVFTAPKKTGVNGTVTSTKPLALNGNLIENFSFTFKDGKVVDFSAEKGYDALKAMLDTDGGARFLGEVALVPHQSPISQSGIIFFNTLYDENASCHIALGNAITMNIKDSDNMSAEELTAQEVNQSYVHTDFMIGSSQLDIDAETKDGKRLPLFRNGNWAI</sequence>
<dbReference type="Pfam" id="PF02073">
    <property type="entry name" value="Peptidase_M29"/>
    <property type="match status" value="1"/>
</dbReference>
<keyword evidence="9" id="KW-0482">Metalloprotease</keyword>
<dbReference type="Gene3D" id="3.40.1830.10">
    <property type="entry name" value="Thermophilic metalloprotease (M29)"/>
    <property type="match status" value="1"/>
</dbReference>